<dbReference type="Proteomes" id="UP000249464">
    <property type="component" value="Unassembled WGS sequence"/>
</dbReference>
<proteinExistence type="predicted"/>
<keyword evidence="2" id="KW-1185">Reference proteome</keyword>
<protein>
    <submittedName>
        <fullName evidence="1">BQ5605_C003g01889 protein</fullName>
    </submittedName>
</protein>
<sequence>MIGRQCCFVGSSTLASYFEAVARKYLSIAFESRGLPMWAKSCCSLASAVADIDTTELDFIGLERGKASTRPDMPDIALVESCRG</sequence>
<evidence type="ECO:0000313" key="2">
    <source>
        <dbReference type="Proteomes" id="UP000249464"/>
    </source>
</evidence>
<evidence type="ECO:0000313" key="1">
    <source>
        <dbReference type="EMBL" id="SGY37796.1"/>
    </source>
</evidence>
<reference evidence="1 2" key="1">
    <citation type="submission" date="2016-11" db="EMBL/GenBank/DDBJ databases">
        <authorList>
            <person name="Jaros S."/>
            <person name="Januszkiewicz K."/>
            <person name="Wedrychowicz H."/>
        </authorList>
    </citation>
    <scope>NUCLEOTIDE SEQUENCE [LARGE SCALE GENOMIC DNA]</scope>
</reference>
<gene>
    <name evidence="1" type="primary">BQ5605_C003g01889</name>
    <name evidence="1" type="ORF">BQ5605_C003G01889</name>
</gene>
<name>A0A2X0MUT9_9BASI</name>
<accession>A0A2X0MUT9</accession>
<dbReference type="EMBL" id="FQNC01000042">
    <property type="protein sequence ID" value="SGY37796.1"/>
    <property type="molecule type" value="Genomic_DNA"/>
</dbReference>
<organism evidence="1 2">
    <name type="scientific">Microbotryum silenes-dioicae</name>
    <dbReference type="NCBI Taxonomy" id="796604"/>
    <lineage>
        <taxon>Eukaryota</taxon>
        <taxon>Fungi</taxon>
        <taxon>Dikarya</taxon>
        <taxon>Basidiomycota</taxon>
        <taxon>Pucciniomycotina</taxon>
        <taxon>Microbotryomycetes</taxon>
        <taxon>Microbotryales</taxon>
        <taxon>Microbotryaceae</taxon>
        <taxon>Microbotryum</taxon>
    </lineage>
</organism>
<dbReference type="AlphaFoldDB" id="A0A2X0MUT9"/>